<dbReference type="EMBL" id="JAZGLY010000007">
    <property type="protein sequence ID" value="MEE6187945.1"/>
    <property type="molecule type" value="Genomic_DNA"/>
</dbReference>
<protein>
    <recommendedName>
        <fullName evidence="4">Glycosylase</fullName>
    </recommendedName>
</protein>
<comment type="caution">
    <text evidence="2">The sequence shown here is derived from an EMBL/GenBank/DDBJ whole genome shotgun (WGS) entry which is preliminary data.</text>
</comment>
<evidence type="ECO:0000313" key="3">
    <source>
        <dbReference type="Proteomes" id="UP001357452"/>
    </source>
</evidence>
<dbReference type="RefSeq" id="WP_330975350.1">
    <property type="nucleotide sequence ID" value="NZ_JAZGLY010000007.1"/>
</dbReference>
<evidence type="ECO:0000256" key="1">
    <source>
        <dbReference type="SAM" id="SignalP"/>
    </source>
</evidence>
<evidence type="ECO:0000313" key="2">
    <source>
        <dbReference type="EMBL" id="MEE6187945.1"/>
    </source>
</evidence>
<dbReference type="SUPFAM" id="SSF75005">
    <property type="entry name" value="Arabinanase/levansucrase/invertase"/>
    <property type="match status" value="1"/>
</dbReference>
<dbReference type="InterPro" id="IPR023296">
    <property type="entry name" value="Glyco_hydro_beta-prop_sf"/>
</dbReference>
<evidence type="ECO:0008006" key="4">
    <source>
        <dbReference type="Google" id="ProtNLM"/>
    </source>
</evidence>
<organism evidence="2 3">
    <name type="scientific">Niabella digestorum</name>
    <dbReference type="NCBI Taxonomy" id="3117701"/>
    <lineage>
        <taxon>Bacteria</taxon>
        <taxon>Pseudomonadati</taxon>
        <taxon>Bacteroidota</taxon>
        <taxon>Chitinophagia</taxon>
        <taxon>Chitinophagales</taxon>
        <taxon>Chitinophagaceae</taxon>
        <taxon>Niabella</taxon>
    </lineage>
</organism>
<dbReference type="Proteomes" id="UP001357452">
    <property type="component" value="Unassembled WGS sequence"/>
</dbReference>
<keyword evidence="3" id="KW-1185">Reference proteome</keyword>
<dbReference type="Gene3D" id="2.115.10.20">
    <property type="entry name" value="Glycosyl hydrolase domain, family 43"/>
    <property type="match status" value="2"/>
</dbReference>
<name>A0ABU7RIW6_9BACT</name>
<feature type="signal peptide" evidence="1">
    <location>
        <begin position="1"/>
        <end position="20"/>
    </location>
</feature>
<feature type="chain" id="PRO_5045491217" description="Glycosylase" evidence="1">
    <location>
        <begin position="21"/>
        <end position="262"/>
    </location>
</feature>
<accession>A0ABU7RIW6</accession>
<keyword evidence="1" id="KW-0732">Signal</keyword>
<reference evidence="2 3" key="1">
    <citation type="submission" date="2024-01" db="EMBL/GenBank/DDBJ databases">
        <title>Niabella digestum sp. nov., isolated from waste digestion system.</title>
        <authorList>
            <person name="Zhang L."/>
        </authorList>
    </citation>
    <scope>NUCLEOTIDE SEQUENCE [LARGE SCALE GENOMIC DNA]</scope>
    <source>
        <strain evidence="2 3">A18</strain>
    </source>
</reference>
<sequence length="262" mass="30349">MKYQLILYLLLQCVVGTLRAQSVPKEVMQKIYEEVKTPYKYGLVVLPPQKGKKVDCPTIYRFGKTWYMSYIVFDGKGYETWLASSKDLLHWKTLGVQLAFTQNGWDAVQKAGYNALVNTKWGGNYKLQKYSKRYWMSYFGGASEGYEPEPLSIGVASTTLKPVKPVTWELSERPVLSSSDNDVRWWENRNKLFKSYVIKDKKKHTGYPFVMYYNAVGDSLPNNKATRWYERIGMAVSSDMITWKRYLKDPIVHHSRGITGDP</sequence>
<gene>
    <name evidence="2" type="ORF">V2H41_11740</name>
</gene>
<proteinExistence type="predicted"/>